<feature type="transmembrane region" description="Helical" evidence="9">
    <location>
        <begin position="126"/>
        <end position="144"/>
    </location>
</feature>
<dbReference type="GO" id="GO:0016020">
    <property type="term" value="C:membrane"/>
    <property type="evidence" value="ECO:0007669"/>
    <property type="project" value="UniProtKB-SubCell"/>
</dbReference>
<dbReference type="PROSITE" id="PS00216">
    <property type="entry name" value="SUGAR_TRANSPORT_1"/>
    <property type="match status" value="1"/>
</dbReference>
<dbReference type="InterPro" id="IPR036259">
    <property type="entry name" value="MFS_trans_sf"/>
</dbReference>
<dbReference type="Pfam" id="PF00083">
    <property type="entry name" value="Sugar_tr"/>
    <property type="match status" value="1"/>
</dbReference>
<dbReference type="ExpressionAtlas" id="A0A2K3N7I3">
    <property type="expression patterns" value="baseline"/>
</dbReference>
<dbReference type="AlphaFoldDB" id="A0A2K3N7I3"/>
<keyword evidence="4 11" id="KW-0762">Sugar transport</keyword>
<dbReference type="SUPFAM" id="SSF103473">
    <property type="entry name" value="MFS general substrate transporter"/>
    <property type="match status" value="1"/>
</dbReference>
<feature type="transmembrane region" description="Helical" evidence="9">
    <location>
        <begin position="150"/>
        <end position="173"/>
    </location>
</feature>
<dbReference type="InterPro" id="IPR005829">
    <property type="entry name" value="Sugar_transporter_CS"/>
</dbReference>
<feature type="transmembrane region" description="Helical" evidence="9">
    <location>
        <begin position="185"/>
        <end position="203"/>
    </location>
</feature>
<evidence type="ECO:0000256" key="2">
    <source>
        <dbReference type="ARBA" id="ARBA00010992"/>
    </source>
</evidence>
<dbReference type="InterPro" id="IPR005828">
    <property type="entry name" value="MFS_sugar_transport-like"/>
</dbReference>
<dbReference type="InterPro" id="IPR050549">
    <property type="entry name" value="MFS_Trehalose_Transporter"/>
</dbReference>
<evidence type="ECO:0000256" key="1">
    <source>
        <dbReference type="ARBA" id="ARBA00004141"/>
    </source>
</evidence>
<keyword evidence="6 9" id="KW-1133">Transmembrane helix</keyword>
<keyword evidence="7 9" id="KW-0472">Membrane</keyword>
<dbReference type="STRING" id="57577.A0A2K3N7I3"/>
<dbReference type="GO" id="GO:0022857">
    <property type="term" value="F:transmembrane transporter activity"/>
    <property type="evidence" value="ECO:0007669"/>
    <property type="project" value="InterPro"/>
</dbReference>
<gene>
    <name evidence="11" type="ORF">L195_g022239</name>
</gene>
<evidence type="ECO:0000256" key="3">
    <source>
        <dbReference type="ARBA" id="ARBA00022448"/>
    </source>
</evidence>
<keyword evidence="5 9" id="KW-0812">Transmembrane</keyword>
<sequence length="296" mass="31777">MSFREEAGGGGGGGGGGGDGRDLQKPFLHTGSWYKMNSRQSSVMGSTTQIMRDGSVSVLFCVLIAALGPIQFGFTCGYSSPTQQAIIKDLNLTVSEFSLFGSLSNVGAMVGAIASGQIAEYVGRKGSLMIASIPNIIGWLAISFAKDSSFLFMGRLLEGFGVGIISYVVPVYIAEISPENMRGSLGSVNQLSVTIGIMLAYLLGLFANWRVLAILGVLPCTVLIPGLFFIPESPRWLAKMGLMDDFETSLQVLRGFDTDISVEVHEIKRAVASNGKRTTISFADLKRKRYWFPLSV</sequence>
<evidence type="ECO:0000313" key="11">
    <source>
        <dbReference type="EMBL" id="PNX98980.1"/>
    </source>
</evidence>
<feature type="region of interest" description="Disordered" evidence="8">
    <location>
        <begin position="1"/>
        <end position="21"/>
    </location>
</feature>
<dbReference type="EMBL" id="ASHM01017259">
    <property type="protein sequence ID" value="PNX98980.1"/>
    <property type="molecule type" value="Genomic_DNA"/>
</dbReference>
<evidence type="ECO:0000256" key="5">
    <source>
        <dbReference type="ARBA" id="ARBA00022692"/>
    </source>
</evidence>
<dbReference type="Gene3D" id="1.20.1250.20">
    <property type="entry name" value="MFS general substrate transporter like domains"/>
    <property type="match status" value="1"/>
</dbReference>
<protein>
    <submittedName>
        <fullName evidence="11">Sugar transporter ERD6-like 6-like protein</fullName>
    </submittedName>
</protein>
<dbReference type="PROSITE" id="PS00217">
    <property type="entry name" value="SUGAR_TRANSPORT_2"/>
    <property type="match status" value="1"/>
</dbReference>
<comment type="subcellular location">
    <subcellularLocation>
        <location evidence="1">Membrane</location>
        <topology evidence="1">Multi-pass membrane protein</topology>
    </subcellularLocation>
</comment>
<reference evidence="11 12" key="1">
    <citation type="journal article" date="2014" name="Am. J. Bot.">
        <title>Genome assembly and annotation for red clover (Trifolium pratense; Fabaceae).</title>
        <authorList>
            <person name="Istvanek J."/>
            <person name="Jaros M."/>
            <person name="Krenek A."/>
            <person name="Repkova J."/>
        </authorList>
    </citation>
    <scope>NUCLEOTIDE SEQUENCE [LARGE SCALE GENOMIC DNA]</scope>
    <source>
        <strain evidence="12">cv. Tatra</strain>
        <tissue evidence="11">Young leaves</tissue>
    </source>
</reference>
<evidence type="ECO:0000313" key="12">
    <source>
        <dbReference type="Proteomes" id="UP000236291"/>
    </source>
</evidence>
<organism evidence="11 12">
    <name type="scientific">Trifolium pratense</name>
    <name type="common">Red clover</name>
    <dbReference type="NCBI Taxonomy" id="57577"/>
    <lineage>
        <taxon>Eukaryota</taxon>
        <taxon>Viridiplantae</taxon>
        <taxon>Streptophyta</taxon>
        <taxon>Embryophyta</taxon>
        <taxon>Tracheophyta</taxon>
        <taxon>Spermatophyta</taxon>
        <taxon>Magnoliopsida</taxon>
        <taxon>eudicotyledons</taxon>
        <taxon>Gunneridae</taxon>
        <taxon>Pentapetalae</taxon>
        <taxon>rosids</taxon>
        <taxon>fabids</taxon>
        <taxon>Fabales</taxon>
        <taxon>Fabaceae</taxon>
        <taxon>Papilionoideae</taxon>
        <taxon>50 kb inversion clade</taxon>
        <taxon>NPAAA clade</taxon>
        <taxon>Hologalegina</taxon>
        <taxon>IRL clade</taxon>
        <taxon>Trifolieae</taxon>
        <taxon>Trifolium</taxon>
    </lineage>
</organism>
<evidence type="ECO:0000256" key="4">
    <source>
        <dbReference type="ARBA" id="ARBA00022597"/>
    </source>
</evidence>
<dbReference type="PANTHER" id="PTHR48021:SF1">
    <property type="entry name" value="GH07001P-RELATED"/>
    <property type="match status" value="1"/>
</dbReference>
<comment type="caution">
    <text evidence="11">The sequence shown here is derived from an EMBL/GenBank/DDBJ whole genome shotgun (WGS) entry which is preliminary data.</text>
</comment>
<evidence type="ECO:0000256" key="7">
    <source>
        <dbReference type="ARBA" id="ARBA00023136"/>
    </source>
</evidence>
<dbReference type="PROSITE" id="PS50850">
    <property type="entry name" value="MFS"/>
    <property type="match status" value="1"/>
</dbReference>
<dbReference type="PANTHER" id="PTHR48021">
    <property type="match status" value="1"/>
</dbReference>
<feature type="transmembrane region" description="Helical" evidence="9">
    <location>
        <begin position="209"/>
        <end position="230"/>
    </location>
</feature>
<evidence type="ECO:0000259" key="10">
    <source>
        <dbReference type="PROSITE" id="PS50850"/>
    </source>
</evidence>
<keyword evidence="3" id="KW-0813">Transport</keyword>
<evidence type="ECO:0000256" key="6">
    <source>
        <dbReference type="ARBA" id="ARBA00022989"/>
    </source>
</evidence>
<feature type="compositionally biased region" description="Gly residues" evidence="8">
    <location>
        <begin position="8"/>
        <end position="18"/>
    </location>
</feature>
<dbReference type="FunFam" id="1.20.1250.20:FF:001152">
    <property type="entry name" value="Sugar transporter ERD6-like 6"/>
    <property type="match status" value="1"/>
</dbReference>
<feature type="transmembrane region" description="Helical" evidence="9">
    <location>
        <begin position="54"/>
        <end position="74"/>
    </location>
</feature>
<feature type="transmembrane region" description="Helical" evidence="9">
    <location>
        <begin position="94"/>
        <end position="114"/>
    </location>
</feature>
<proteinExistence type="inferred from homology"/>
<comment type="similarity">
    <text evidence="2">Belongs to the major facilitator superfamily. Sugar transporter (TC 2.A.1.1) family.</text>
</comment>
<name>A0A2K3N7I3_TRIPR</name>
<dbReference type="Proteomes" id="UP000236291">
    <property type="component" value="Unassembled WGS sequence"/>
</dbReference>
<evidence type="ECO:0000256" key="9">
    <source>
        <dbReference type="SAM" id="Phobius"/>
    </source>
</evidence>
<evidence type="ECO:0000256" key="8">
    <source>
        <dbReference type="SAM" id="MobiDB-lite"/>
    </source>
</evidence>
<dbReference type="InterPro" id="IPR020846">
    <property type="entry name" value="MFS_dom"/>
</dbReference>
<feature type="domain" description="Major facilitator superfamily (MFS) profile" evidence="10">
    <location>
        <begin position="61"/>
        <end position="296"/>
    </location>
</feature>
<reference evidence="11 12" key="2">
    <citation type="journal article" date="2017" name="Front. Plant Sci.">
        <title>Gene Classification and Mining of Molecular Markers Useful in Red Clover (Trifolium pratense) Breeding.</title>
        <authorList>
            <person name="Istvanek J."/>
            <person name="Dluhosova J."/>
            <person name="Dluhos P."/>
            <person name="Patkova L."/>
            <person name="Nedelnik J."/>
            <person name="Repkova J."/>
        </authorList>
    </citation>
    <scope>NUCLEOTIDE SEQUENCE [LARGE SCALE GENOMIC DNA]</scope>
    <source>
        <strain evidence="12">cv. Tatra</strain>
        <tissue evidence="11">Young leaves</tissue>
    </source>
</reference>
<accession>A0A2K3N7I3</accession>